<dbReference type="InterPro" id="IPR010260">
    <property type="entry name" value="AlpA"/>
</dbReference>
<dbReference type="Pfam" id="PF05930">
    <property type="entry name" value="Phage_AlpA"/>
    <property type="match status" value="1"/>
</dbReference>
<dbReference type="InterPro" id="IPR052931">
    <property type="entry name" value="Prophage_regulatory_activator"/>
</dbReference>
<dbReference type="RefSeq" id="WP_150584290.1">
    <property type="nucleotide sequence ID" value="NZ_CABPSE010000003.1"/>
</dbReference>
<proteinExistence type="predicted"/>
<protein>
    <submittedName>
        <fullName evidence="1">Transcriptional regulator</fullName>
    </submittedName>
</protein>
<gene>
    <name evidence="1" type="ORF">PCO31111_01422</name>
</gene>
<dbReference type="PANTHER" id="PTHR36154:SF1">
    <property type="entry name" value="DNA-BINDING TRANSCRIPTIONAL ACTIVATOR ALPA"/>
    <property type="match status" value="1"/>
</dbReference>
<name>A0A5E4TI22_9BURK</name>
<dbReference type="AlphaFoldDB" id="A0A5E4TI22"/>
<keyword evidence="2" id="KW-1185">Reference proteome</keyword>
<accession>A0A5E4TI22</accession>
<reference evidence="1 2" key="1">
    <citation type="submission" date="2019-08" db="EMBL/GenBank/DDBJ databases">
        <authorList>
            <person name="Peeters C."/>
        </authorList>
    </citation>
    <scope>NUCLEOTIDE SEQUENCE [LARGE SCALE GENOMIC DNA]</scope>
    <source>
        <strain evidence="1 2">LMG 31111</strain>
    </source>
</reference>
<organism evidence="1 2">
    <name type="scientific">Pandoraea communis</name>
    <dbReference type="NCBI Taxonomy" id="2508297"/>
    <lineage>
        <taxon>Bacteria</taxon>
        <taxon>Pseudomonadati</taxon>
        <taxon>Pseudomonadota</taxon>
        <taxon>Betaproteobacteria</taxon>
        <taxon>Burkholderiales</taxon>
        <taxon>Burkholderiaceae</taxon>
        <taxon>Pandoraea</taxon>
    </lineage>
</organism>
<evidence type="ECO:0000313" key="1">
    <source>
        <dbReference type="EMBL" id="VVD86902.1"/>
    </source>
</evidence>
<dbReference type="EMBL" id="CABPSE010000003">
    <property type="protein sequence ID" value="VVD86902.1"/>
    <property type="molecule type" value="Genomic_DNA"/>
</dbReference>
<dbReference type="PANTHER" id="PTHR36154">
    <property type="entry name" value="DNA-BINDING TRANSCRIPTIONAL ACTIVATOR ALPA"/>
    <property type="match status" value="1"/>
</dbReference>
<dbReference type="Proteomes" id="UP000383971">
    <property type="component" value="Unassembled WGS sequence"/>
</dbReference>
<dbReference type="Gene3D" id="1.10.238.160">
    <property type="match status" value="1"/>
</dbReference>
<sequence>MTANTHPNGARSFERLYKLPSVVERVALSRAEIYRRIKEGTFPQPVKIGARAVAFRGSDIDAWLVQLGNGGEQ</sequence>
<evidence type="ECO:0000313" key="2">
    <source>
        <dbReference type="Proteomes" id="UP000383971"/>
    </source>
</evidence>